<dbReference type="Gene3D" id="3.80.10.10">
    <property type="entry name" value="Ribonuclease Inhibitor"/>
    <property type="match status" value="1"/>
</dbReference>
<dbReference type="EMBL" id="JABSTR010000004">
    <property type="protein sequence ID" value="KAH9369266.1"/>
    <property type="molecule type" value="Genomic_DNA"/>
</dbReference>
<dbReference type="OrthoDB" id="676979at2759"/>
<keyword evidence="2" id="KW-1185">Reference proteome</keyword>
<reference evidence="1 2" key="1">
    <citation type="journal article" date="2020" name="Cell">
        <title>Large-Scale Comparative Analyses of Tick Genomes Elucidate Their Genetic Diversity and Vector Capacities.</title>
        <authorList>
            <consortium name="Tick Genome and Microbiome Consortium (TIGMIC)"/>
            <person name="Jia N."/>
            <person name="Wang J."/>
            <person name="Shi W."/>
            <person name="Du L."/>
            <person name="Sun Y."/>
            <person name="Zhan W."/>
            <person name="Jiang J.F."/>
            <person name="Wang Q."/>
            <person name="Zhang B."/>
            <person name="Ji P."/>
            <person name="Bell-Sakyi L."/>
            <person name="Cui X.M."/>
            <person name="Yuan T.T."/>
            <person name="Jiang B.G."/>
            <person name="Yang W.F."/>
            <person name="Lam T.T."/>
            <person name="Chang Q.C."/>
            <person name="Ding S.J."/>
            <person name="Wang X.J."/>
            <person name="Zhu J.G."/>
            <person name="Ruan X.D."/>
            <person name="Zhao L."/>
            <person name="Wei J.T."/>
            <person name="Ye R.Z."/>
            <person name="Que T.C."/>
            <person name="Du C.H."/>
            <person name="Zhou Y.H."/>
            <person name="Cheng J.X."/>
            <person name="Dai P.F."/>
            <person name="Guo W.B."/>
            <person name="Han X.H."/>
            <person name="Huang E.J."/>
            <person name="Li L.F."/>
            <person name="Wei W."/>
            <person name="Gao Y.C."/>
            <person name="Liu J.Z."/>
            <person name="Shao H.Z."/>
            <person name="Wang X."/>
            <person name="Wang C.C."/>
            <person name="Yang T.C."/>
            <person name="Huo Q.B."/>
            <person name="Li W."/>
            <person name="Chen H.Y."/>
            <person name="Chen S.E."/>
            <person name="Zhou L.G."/>
            <person name="Ni X.B."/>
            <person name="Tian J.H."/>
            <person name="Sheng Y."/>
            <person name="Liu T."/>
            <person name="Pan Y.S."/>
            <person name="Xia L.Y."/>
            <person name="Li J."/>
            <person name="Zhao F."/>
            <person name="Cao W.C."/>
        </authorList>
    </citation>
    <scope>NUCLEOTIDE SEQUENCE [LARGE SCALE GENOMIC DNA]</scope>
    <source>
        <strain evidence="1">HaeL-2018</strain>
    </source>
</reference>
<proteinExistence type="predicted"/>
<dbReference type="VEuPathDB" id="VectorBase:HLOH_064409"/>
<dbReference type="Proteomes" id="UP000821853">
    <property type="component" value="Chromosome 2"/>
</dbReference>
<sequence>MLVLTRATLHLLRGRVTPTSARAAGGVRWQKPERRRCCTNFAAGAREGAILSAPVPRPLGGGPSALGGGLLRQSGTSMARGKTLLHATAAAWLLAAAALGSPSCHISSRNTTASVSCSDFGSPVDFEHFIQRPLSRPTLFFVLRDSRLERLPAGAFTDVSATSLELSNVTVDAFDFTDEENPFAGLRSSVENVSFIAGSSLPPSWAILADMQSLQALAIVQPPGPLNLTRDFGLLPGSLRHLTVDSASVSYLDELWLAALVNLESVTLRNTDVSELKRSMMARPAAALRNLDLS</sequence>
<name>A0A9J6G1H9_HAELO</name>
<evidence type="ECO:0000313" key="1">
    <source>
        <dbReference type="EMBL" id="KAH9369266.1"/>
    </source>
</evidence>
<protein>
    <submittedName>
        <fullName evidence="1">Uncharacterized protein</fullName>
    </submittedName>
</protein>
<dbReference type="OMA" id="IWRHAEC"/>
<accession>A0A9J6G1H9</accession>
<gene>
    <name evidence="1" type="ORF">HPB48_012342</name>
</gene>
<organism evidence="1 2">
    <name type="scientific">Haemaphysalis longicornis</name>
    <name type="common">Bush tick</name>
    <dbReference type="NCBI Taxonomy" id="44386"/>
    <lineage>
        <taxon>Eukaryota</taxon>
        <taxon>Metazoa</taxon>
        <taxon>Ecdysozoa</taxon>
        <taxon>Arthropoda</taxon>
        <taxon>Chelicerata</taxon>
        <taxon>Arachnida</taxon>
        <taxon>Acari</taxon>
        <taxon>Parasitiformes</taxon>
        <taxon>Ixodida</taxon>
        <taxon>Ixodoidea</taxon>
        <taxon>Ixodidae</taxon>
        <taxon>Haemaphysalinae</taxon>
        <taxon>Haemaphysalis</taxon>
    </lineage>
</organism>
<dbReference type="AlphaFoldDB" id="A0A9J6G1H9"/>
<evidence type="ECO:0000313" key="2">
    <source>
        <dbReference type="Proteomes" id="UP000821853"/>
    </source>
</evidence>
<comment type="caution">
    <text evidence="1">The sequence shown here is derived from an EMBL/GenBank/DDBJ whole genome shotgun (WGS) entry which is preliminary data.</text>
</comment>
<dbReference type="InterPro" id="IPR032675">
    <property type="entry name" value="LRR_dom_sf"/>
</dbReference>